<dbReference type="Proteomes" id="UP001427805">
    <property type="component" value="Unassembled WGS sequence"/>
</dbReference>
<evidence type="ECO:0000313" key="1">
    <source>
        <dbReference type="EMBL" id="MEN3748139.1"/>
    </source>
</evidence>
<name>A0ABV0B9A3_9SPHN</name>
<proteinExistence type="predicted"/>
<sequence length="119" mass="13070">MRATAPPPRRSRLFCELAEPVWTCTVSPFSADGPLIGHAGPLRPLGRRRLVRRREDGNGPISVTILCKMPESDATSTVKGSYSADRFDYETENSSAMDGRSMKMTIKIAGRRTGDCIPD</sequence>
<dbReference type="InterPro" id="IPR022061">
    <property type="entry name" value="DUF3617"/>
</dbReference>
<reference evidence="1 2" key="1">
    <citation type="submission" date="2024-05" db="EMBL/GenBank/DDBJ databases">
        <title>Sphingomonas sp. HF-S3 16S ribosomal RNA gene Genome sequencing and assembly.</title>
        <authorList>
            <person name="Lee H."/>
        </authorList>
    </citation>
    <scope>NUCLEOTIDE SEQUENCE [LARGE SCALE GENOMIC DNA]</scope>
    <source>
        <strain evidence="1 2">HF-S3</strain>
    </source>
</reference>
<evidence type="ECO:0000313" key="2">
    <source>
        <dbReference type="Proteomes" id="UP001427805"/>
    </source>
</evidence>
<protein>
    <submittedName>
        <fullName evidence="1">DUF3617 family protein</fullName>
    </submittedName>
</protein>
<comment type="caution">
    <text evidence="1">The sequence shown here is derived from an EMBL/GenBank/DDBJ whole genome shotgun (WGS) entry which is preliminary data.</text>
</comment>
<keyword evidence="2" id="KW-1185">Reference proteome</keyword>
<dbReference type="EMBL" id="JBDIZK010000007">
    <property type="protein sequence ID" value="MEN3748139.1"/>
    <property type="molecule type" value="Genomic_DNA"/>
</dbReference>
<dbReference type="Pfam" id="PF12276">
    <property type="entry name" value="DUF3617"/>
    <property type="match status" value="1"/>
</dbReference>
<gene>
    <name evidence="1" type="ORF">TPR58_13265</name>
</gene>
<dbReference type="RefSeq" id="WP_346247151.1">
    <property type="nucleotide sequence ID" value="NZ_JBDIZK010000007.1"/>
</dbReference>
<accession>A0ABV0B9A3</accession>
<organism evidence="1 2">
    <name type="scientific">Sphingomonas rustica</name>
    <dbReference type="NCBI Taxonomy" id="3103142"/>
    <lineage>
        <taxon>Bacteria</taxon>
        <taxon>Pseudomonadati</taxon>
        <taxon>Pseudomonadota</taxon>
        <taxon>Alphaproteobacteria</taxon>
        <taxon>Sphingomonadales</taxon>
        <taxon>Sphingomonadaceae</taxon>
        <taxon>Sphingomonas</taxon>
    </lineage>
</organism>